<dbReference type="AlphaFoldDB" id="A0A165G0X4"/>
<accession>A0A165G0X4</accession>
<proteinExistence type="predicted"/>
<reference evidence="2 3" key="1">
    <citation type="journal article" date="2016" name="Mol. Biol. Evol.">
        <title>Comparative Genomics of Early-Diverging Mushroom-Forming Fungi Provides Insights into the Origins of Lignocellulose Decay Capabilities.</title>
        <authorList>
            <person name="Nagy L.G."/>
            <person name="Riley R."/>
            <person name="Tritt A."/>
            <person name="Adam C."/>
            <person name="Daum C."/>
            <person name="Floudas D."/>
            <person name="Sun H."/>
            <person name="Yadav J.S."/>
            <person name="Pangilinan J."/>
            <person name="Larsson K.H."/>
            <person name="Matsuura K."/>
            <person name="Barry K."/>
            <person name="Labutti K."/>
            <person name="Kuo R."/>
            <person name="Ohm R.A."/>
            <person name="Bhattacharya S.S."/>
            <person name="Shirouzu T."/>
            <person name="Yoshinaga Y."/>
            <person name="Martin F.M."/>
            <person name="Grigoriev I.V."/>
            <person name="Hibbett D.S."/>
        </authorList>
    </citation>
    <scope>NUCLEOTIDE SEQUENCE [LARGE SCALE GENOMIC DNA]</scope>
    <source>
        <strain evidence="2 3">HHB12029</strain>
    </source>
</reference>
<feature type="compositionally biased region" description="Low complexity" evidence="1">
    <location>
        <begin position="29"/>
        <end position="64"/>
    </location>
</feature>
<feature type="region of interest" description="Disordered" evidence="1">
    <location>
        <begin position="1"/>
        <end position="128"/>
    </location>
</feature>
<protein>
    <recommendedName>
        <fullName evidence="4">F-box domain-containing protein</fullName>
    </recommendedName>
</protein>
<dbReference type="EMBL" id="KV426063">
    <property type="protein sequence ID" value="KZV89824.1"/>
    <property type="molecule type" value="Genomic_DNA"/>
</dbReference>
<evidence type="ECO:0000313" key="3">
    <source>
        <dbReference type="Proteomes" id="UP000077266"/>
    </source>
</evidence>
<evidence type="ECO:0000256" key="1">
    <source>
        <dbReference type="SAM" id="MobiDB-lite"/>
    </source>
</evidence>
<evidence type="ECO:0008006" key="4">
    <source>
        <dbReference type="Google" id="ProtNLM"/>
    </source>
</evidence>
<dbReference type="InParanoid" id="A0A165G0X4"/>
<dbReference type="Proteomes" id="UP000077266">
    <property type="component" value="Unassembled WGS sequence"/>
</dbReference>
<evidence type="ECO:0000313" key="2">
    <source>
        <dbReference type="EMBL" id="KZV89824.1"/>
    </source>
</evidence>
<gene>
    <name evidence="2" type="ORF">EXIGLDRAFT_838275</name>
</gene>
<keyword evidence="3" id="KW-1185">Reference proteome</keyword>
<name>A0A165G0X4_EXIGL</name>
<organism evidence="2 3">
    <name type="scientific">Exidia glandulosa HHB12029</name>
    <dbReference type="NCBI Taxonomy" id="1314781"/>
    <lineage>
        <taxon>Eukaryota</taxon>
        <taxon>Fungi</taxon>
        <taxon>Dikarya</taxon>
        <taxon>Basidiomycota</taxon>
        <taxon>Agaricomycotina</taxon>
        <taxon>Agaricomycetes</taxon>
        <taxon>Auriculariales</taxon>
        <taxon>Exidiaceae</taxon>
        <taxon>Exidia</taxon>
    </lineage>
</organism>
<sequence>MPPTRKGARAAPTHAANTGAQAARKTKPPKAASSSAAKPSASTSAPADVSAQVQAQAAGSVQRATRSMVKAQPTLLVEGPSNPQPRKRRRATEQAHDYAVVDQDDGTLDEARSPSPKRRRTSSDRDEQEMVIDHLTDEEVDAVEYLLPLSGSLSPPQTRLGAFAAALAPILPPTEPPARASTLDCLPDELLDTIFWYTAGIAHLKLFAVAKLSHRMRRLSIAHAYSKIDHPLSVWQTQSLFIALLRFTNLGRWIRVLDAAMLGFNEVNFKLFYAAIGRCPNIEVLSLPQGTDDDKLDVILPKLRMLKIPKHAPMNFIRRHPGLTMLSASFEARNLRPHRYGPGVPLEYLKCNHPTFTELIGRAGLPPGFPTRTFASNSLVELHVIKHSQSMHALHTSVLLRELGRSTNLPGILVLDRFMLDHVAEAVAVLQNMTPTNNVRHLRVYINSHRTQIQASLTKVKSILTAFSGLHTLELRDRDATRAHTDSWFIPVLCDQLRALSQELRLVTGPLQAAYGFDESEDDPQWTRVPAPSFPTNPFLILRSEPRP</sequence>